<proteinExistence type="predicted"/>
<dbReference type="SUPFAM" id="SSF46785">
    <property type="entry name" value="Winged helix' DNA-binding domain"/>
    <property type="match status" value="1"/>
</dbReference>
<dbReference type="PANTHER" id="PTHR42756:SF1">
    <property type="entry name" value="TRANSCRIPTIONAL REPRESSOR OF EMRAB OPERON"/>
    <property type="match status" value="1"/>
</dbReference>
<evidence type="ECO:0000313" key="5">
    <source>
        <dbReference type="EMBL" id="VYT26264.1"/>
    </source>
</evidence>
<organism evidence="5">
    <name type="scientific">uncultured Anaerotruncus sp</name>
    <dbReference type="NCBI Taxonomy" id="905011"/>
    <lineage>
        <taxon>Bacteria</taxon>
        <taxon>Bacillati</taxon>
        <taxon>Bacillota</taxon>
        <taxon>Clostridia</taxon>
        <taxon>Eubacteriales</taxon>
        <taxon>Oscillospiraceae</taxon>
        <taxon>Anaerotruncus</taxon>
        <taxon>environmental samples</taxon>
    </lineage>
</organism>
<dbReference type="Gene3D" id="1.10.10.10">
    <property type="entry name" value="Winged helix-like DNA-binding domain superfamily/Winged helix DNA-binding domain"/>
    <property type="match status" value="1"/>
</dbReference>
<dbReference type="GO" id="GO:0003677">
    <property type="term" value="F:DNA binding"/>
    <property type="evidence" value="ECO:0007669"/>
    <property type="project" value="UniProtKB-KW"/>
</dbReference>
<sequence>MEQQQEPQFSREESANRISRLIAKISRVHCNCVNERLQPLGLTNLTSTHLINILRRPGMSQNELACLLSVSKVMVSKTLKQLEQEGLITRIPDQEDKRLVHLYVTPRGEELAQESIAIQREITCLAASTLTQEECICVENKLNEVLEHLSSLMEKNR</sequence>
<keyword evidence="3" id="KW-0804">Transcription</keyword>
<keyword evidence="1" id="KW-0805">Transcription regulation</keyword>
<dbReference type="InterPro" id="IPR000835">
    <property type="entry name" value="HTH_MarR-typ"/>
</dbReference>
<evidence type="ECO:0000256" key="1">
    <source>
        <dbReference type="ARBA" id="ARBA00023015"/>
    </source>
</evidence>
<dbReference type="InterPro" id="IPR036390">
    <property type="entry name" value="WH_DNA-bd_sf"/>
</dbReference>
<protein>
    <submittedName>
        <fullName evidence="5">Transcriptional regulator SlyA</fullName>
    </submittedName>
</protein>
<evidence type="ECO:0000259" key="4">
    <source>
        <dbReference type="PROSITE" id="PS50995"/>
    </source>
</evidence>
<feature type="domain" description="HTH marR-type" evidence="4">
    <location>
        <begin position="15"/>
        <end position="154"/>
    </location>
</feature>
<dbReference type="Pfam" id="PF01047">
    <property type="entry name" value="MarR"/>
    <property type="match status" value="1"/>
</dbReference>
<dbReference type="AlphaFoldDB" id="A0A6N2V718"/>
<name>A0A6N2V718_9FIRM</name>
<evidence type="ECO:0000256" key="3">
    <source>
        <dbReference type="ARBA" id="ARBA00023163"/>
    </source>
</evidence>
<dbReference type="PROSITE" id="PS50995">
    <property type="entry name" value="HTH_MARR_2"/>
    <property type="match status" value="1"/>
</dbReference>
<dbReference type="InterPro" id="IPR036388">
    <property type="entry name" value="WH-like_DNA-bd_sf"/>
</dbReference>
<dbReference type="PRINTS" id="PR00598">
    <property type="entry name" value="HTHMARR"/>
</dbReference>
<dbReference type="EMBL" id="CACRSL010000005">
    <property type="protein sequence ID" value="VYT26264.1"/>
    <property type="molecule type" value="Genomic_DNA"/>
</dbReference>
<evidence type="ECO:0000256" key="2">
    <source>
        <dbReference type="ARBA" id="ARBA00023125"/>
    </source>
</evidence>
<reference evidence="5" key="1">
    <citation type="submission" date="2019-11" db="EMBL/GenBank/DDBJ databases">
        <authorList>
            <person name="Feng L."/>
        </authorList>
    </citation>
    <scope>NUCLEOTIDE SEQUENCE</scope>
    <source>
        <strain evidence="5">AundefinedLFYP135</strain>
    </source>
</reference>
<keyword evidence="2" id="KW-0238">DNA-binding</keyword>
<accession>A0A6N2V718</accession>
<dbReference type="SMART" id="SM00347">
    <property type="entry name" value="HTH_MARR"/>
    <property type="match status" value="1"/>
</dbReference>
<dbReference type="PANTHER" id="PTHR42756">
    <property type="entry name" value="TRANSCRIPTIONAL REGULATOR, MARR"/>
    <property type="match status" value="1"/>
</dbReference>
<gene>
    <name evidence="5" type="primary">slyA_2</name>
    <name evidence="5" type="ORF">AULFYP135_02347</name>
</gene>
<dbReference type="GO" id="GO:0003700">
    <property type="term" value="F:DNA-binding transcription factor activity"/>
    <property type="evidence" value="ECO:0007669"/>
    <property type="project" value="InterPro"/>
</dbReference>